<dbReference type="AlphaFoldDB" id="A0A454TPT4"/>
<comment type="caution">
    <text evidence="1">The sequence shown here is derived from an EMBL/GenBank/DDBJ whole genome shotgun (WGS) entry which is preliminary data.</text>
</comment>
<sequence length="138" mass="15173">MGRRGVGLPGHAGLRSRGWRFVLACRRGCGMHVDCVHRSPAGSEERTRGPCHVPDAALTAPCFAPSPPAHCFGCRMTSRLPILSRPRRCRHRHLTRRHGRHLGAPPHWMICAVTPRPGRHRGVPWSSAPVPSAWPPTG</sequence>
<dbReference type="EMBL" id="RJTL01000024">
    <property type="protein sequence ID" value="RNM05127.1"/>
    <property type="molecule type" value="Genomic_DNA"/>
</dbReference>
<evidence type="ECO:0000313" key="1">
    <source>
        <dbReference type="EMBL" id="RNM05127.1"/>
    </source>
</evidence>
<reference evidence="1 2" key="1">
    <citation type="submission" date="2018-10" db="EMBL/GenBank/DDBJ databases">
        <title>Draft Genome Sequence of Ralstonia pseudosolanacearum (R. solanacearum phylotype I) Strain Tg03 Isolated from Luffa cylindrica in China.</title>
        <authorList>
            <person name="Yuan G.-Q."/>
            <person name="Li Q.-Q."/>
            <person name="Zhang Y.-W."/>
        </authorList>
    </citation>
    <scope>NUCLEOTIDE SEQUENCE [LARGE SCALE GENOMIC DNA]</scope>
    <source>
        <strain evidence="1 2">Tg03</strain>
    </source>
</reference>
<proteinExistence type="predicted"/>
<protein>
    <submittedName>
        <fullName evidence="1">Uncharacterized protein</fullName>
    </submittedName>
</protein>
<dbReference type="Proteomes" id="UP000271222">
    <property type="component" value="Unassembled WGS sequence"/>
</dbReference>
<organism evidence="1 2">
    <name type="scientific">Ralstonia pseudosolanacearum</name>
    <dbReference type="NCBI Taxonomy" id="1310165"/>
    <lineage>
        <taxon>Bacteria</taxon>
        <taxon>Pseudomonadati</taxon>
        <taxon>Pseudomonadota</taxon>
        <taxon>Betaproteobacteria</taxon>
        <taxon>Burkholderiales</taxon>
        <taxon>Burkholderiaceae</taxon>
        <taxon>Ralstonia</taxon>
        <taxon>Ralstonia solanacearum species complex</taxon>
    </lineage>
</organism>
<gene>
    <name evidence="1" type="ORF">EGA29_15345</name>
</gene>
<dbReference type="OrthoDB" id="9888451at2"/>
<evidence type="ECO:0000313" key="2">
    <source>
        <dbReference type="Proteomes" id="UP000271222"/>
    </source>
</evidence>
<name>A0A454TPT4_9RALS</name>
<accession>A0A454TPT4</accession>